<feature type="compositionally biased region" description="Basic and acidic residues" evidence="1">
    <location>
        <begin position="429"/>
        <end position="441"/>
    </location>
</feature>
<reference evidence="2" key="1">
    <citation type="journal article" date="2023" name="Mol. Phylogenet. Evol.">
        <title>Genome-scale phylogeny and comparative genomics of the fungal order Sordariales.</title>
        <authorList>
            <person name="Hensen N."/>
            <person name="Bonometti L."/>
            <person name="Westerberg I."/>
            <person name="Brannstrom I.O."/>
            <person name="Guillou S."/>
            <person name="Cros-Aarteil S."/>
            <person name="Calhoun S."/>
            <person name="Haridas S."/>
            <person name="Kuo A."/>
            <person name="Mondo S."/>
            <person name="Pangilinan J."/>
            <person name="Riley R."/>
            <person name="LaButti K."/>
            <person name="Andreopoulos B."/>
            <person name="Lipzen A."/>
            <person name="Chen C."/>
            <person name="Yan M."/>
            <person name="Daum C."/>
            <person name="Ng V."/>
            <person name="Clum A."/>
            <person name="Steindorff A."/>
            <person name="Ohm R.A."/>
            <person name="Martin F."/>
            <person name="Silar P."/>
            <person name="Natvig D.O."/>
            <person name="Lalanne C."/>
            <person name="Gautier V."/>
            <person name="Ament-Velasquez S.L."/>
            <person name="Kruys A."/>
            <person name="Hutchinson M.I."/>
            <person name="Powell A.J."/>
            <person name="Barry K."/>
            <person name="Miller A.N."/>
            <person name="Grigoriev I.V."/>
            <person name="Debuchy R."/>
            <person name="Gladieux P."/>
            <person name="Hiltunen Thoren M."/>
            <person name="Johannesson H."/>
        </authorList>
    </citation>
    <scope>NUCLEOTIDE SEQUENCE</scope>
    <source>
        <strain evidence="2">PSN309</strain>
    </source>
</reference>
<keyword evidence="3" id="KW-1185">Reference proteome</keyword>
<evidence type="ECO:0000256" key="1">
    <source>
        <dbReference type="SAM" id="MobiDB-lite"/>
    </source>
</evidence>
<gene>
    <name evidence="2" type="ORF">QBC35DRAFT_455557</name>
</gene>
<sequence length="462" mass="52305">MACAYYNILYKKPHTRYDASSEEDSITTIDHYPITDNRIGRHSFTTFLRGRFFGPQIERRPSQHIELTPVRQRIVANVPHNTSFVRSQPPRAIRKPACSRPPPMFEHPYYHQFRFPVMVDQGPQLVHLQPVPCPYGAAFMCPRPDAPPPYFNYHASGCCSTGHLTVPDAATQSLQAPPPAQHPYPKEKASPAQKSPVTVKPRKSRSWIPFSRHLSFPRFGHSKANSDSAITHPSSTSISRHMNTPPVFFQEGGVLNFNSDGDVPMRHSENDRRVHWASPPNSESSTTDAEDRAVSQSASTASSSDTNSMTAHVSSMVSDAPLGSLDNHSTIEFGESANSIGGNNRTSRSPYRRSSPRRSRYSSYVASEDITLSRLHDRRSGHRSPRPDIYFPSPERRRPRISFARPRNSDDVFSPEARESRRRSFLAQQDDHYMRRSDGSRMPEQYNGLLARLRALRSRDRN</sequence>
<feature type="compositionally biased region" description="Polar residues" evidence="1">
    <location>
        <begin position="333"/>
        <end position="346"/>
    </location>
</feature>
<dbReference type="AlphaFoldDB" id="A0AAN6WPT4"/>
<dbReference type="EMBL" id="MU864501">
    <property type="protein sequence ID" value="KAK4184182.1"/>
    <property type="molecule type" value="Genomic_DNA"/>
</dbReference>
<evidence type="ECO:0000313" key="3">
    <source>
        <dbReference type="Proteomes" id="UP001302126"/>
    </source>
</evidence>
<comment type="caution">
    <text evidence="2">The sequence shown here is derived from an EMBL/GenBank/DDBJ whole genome shotgun (WGS) entry which is preliminary data.</text>
</comment>
<feature type="region of interest" description="Disordered" evidence="1">
    <location>
        <begin position="173"/>
        <end position="204"/>
    </location>
</feature>
<feature type="compositionally biased region" description="Basic residues" evidence="1">
    <location>
        <begin position="350"/>
        <end position="360"/>
    </location>
</feature>
<feature type="region of interest" description="Disordered" evidence="1">
    <location>
        <begin position="333"/>
        <end position="443"/>
    </location>
</feature>
<proteinExistence type="predicted"/>
<reference evidence="2" key="2">
    <citation type="submission" date="2023-05" db="EMBL/GenBank/DDBJ databases">
        <authorList>
            <consortium name="Lawrence Berkeley National Laboratory"/>
            <person name="Steindorff A."/>
            <person name="Hensen N."/>
            <person name="Bonometti L."/>
            <person name="Westerberg I."/>
            <person name="Brannstrom I.O."/>
            <person name="Guillou S."/>
            <person name="Cros-Aarteil S."/>
            <person name="Calhoun S."/>
            <person name="Haridas S."/>
            <person name="Kuo A."/>
            <person name="Mondo S."/>
            <person name="Pangilinan J."/>
            <person name="Riley R."/>
            <person name="Labutti K."/>
            <person name="Andreopoulos B."/>
            <person name="Lipzen A."/>
            <person name="Chen C."/>
            <person name="Yanf M."/>
            <person name="Daum C."/>
            <person name="Ng V."/>
            <person name="Clum A."/>
            <person name="Ohm R."/>
            <person name="Martin F."/>
            <person name="Silar P."/>
            <person name="Natvig D."/>
            <person name="Lalanne C."/>
            <person name="Gautier V."/>
            <person name="Ament-Velasquez S.L."/>
            <person name="Kruys A."/>
            <person name="Hutchinson M.I."/>
            <person name="Powell A.J."/>
            <person name="Barry K."/>
            <person name="Miller A.N."/>
            <person name="Grigoriev I.V."/>
            <person name="Debuchy R."/>
            <person name="Gladieux P."/>
            <person name="Thoren M.H."/>
            <person name="Johannesson H."/>
        </authorList>
    </citation>
    <scope>NUCLEOTIDE SEQUENCE</scope>
    <source>
        <strain evidence="2">PSN309</strain>
    </source>
</reference>
<accession>A0AAN6WPT4</accession>
<protein>
    <submittedName>
        <fullName evidence="2">Uncharacterized protein</fullName>
    </submittedName>
</protein>
<evidence type="ECO:0000313" key="2">
    <source>
        <dbReference type="EMBL" id="KAK4184182.1"/>
    </source>
</evidence>
<feature type="compositionally biased region" description="Low complexity" evidence="1">
    <location>
        <begin position="295"/>
        <end position="311"/>
    </location>
</feature>
<dbReference type="Proteomes" id="UP001302126">
    <property type="component" value="Unassembled WGS sequence"/>
</dbReference>
<feature type="compositionally biased region" description="Polar residues" evidence="1">
    <location>
        <begin position="223"/>
        <end position="242"/>
    </location>
</feature>
<feature type="region of interest" description="Disordered" evidence="1">
    <location>
        <begin position="218"/>
        <end position="311"/>
    </location>
</feature>
<organism evidence="2 3">
    <name type="scientific">Podospora australis</name>
    <dbReference type="NCBI Taxonomy" id="1536484"/>
    <lineage>
        <taxon>Eukaryota</taxon>
        <taxon>Fungi</taxon>
        <taxon>Dikarya</taxon>
        <taxon>Ascomycota</taxon>
        <taxon>Pezizomycotina</taxon>
        <taxon>Sordariomycetes</taxon>
        <taxon>Sordariomycetidae</taxon>
        <taxon>Sordariales</taxon>
        <taxon>Podosporaceae</taxon>
        <taxon>Podospora</taxon>
    </lineage>
</organism>
<feature type="compositionally biased region" description="Basic and acidic residues" evidence="1">
    <location>
        <begin position="263"/>
        <end position="274"/>
    </location>
</feature>
<name>A0AAN6WPT4_9PEZI</name>